<dbReference type="RefSeq" id="WP_359277686.1">
    <property type="nucleotide sequence ID" value="NZ_JBEZNA010000107.1"/>
</dbReference>
<sequence>MPGVSVTSVKSDGCLELVADTARGRARYRCGPTATAMWIALRVHDGNPDAAAHILAGLWHTDPVNARTDLEIWVEEMSDAGLMRAEP</sequence>
<protein>
    <submittedName>
        <fullName evidence="1">PqqD family protein</fullName>
    </submittedName>
</protein>
<name>A0ABV3EYY3_9ACTN</name>
<proteinExistence type="predicted"/>
<reference evidence="1 2" key="1">
    <citation type="submission" date="2024-06" db="EMBL/GenBank/DDBJ databases">
        <title>The Natural Products Discovery Center: Release of the First 8490 Sequenced Strains for Exploring Actinobacteria Biosynthetic Diversity.</title>
        <authorList>
            <person name="Kalkreuter E."/>
            <person name="Kautsar S.A."/>
            <person name="Yang D."/>
            <person name="Bader C.D."/>
            <person name="Teijaro C.N."/>
            <person name="Fluegel L."/>
            <person name="Davis C.M."/>
            <person name="Simpson J.R."/>
            <person name="Lauterbach L."/>
            <person name="Steele A.D."/>
            <person name="Gui C."/>
            <person name="Meng S."/>
            <person name="Li G."/>
            <person name="Viehrig K."/>
            <person name="Ye F."/>
            <person name="Su P."/>
            <person name="Kiefer A.F."/>
            <person name="Nichols A."/>
            <person name="Cepeda A.J."/>
            <person name="Yan W."/>
            <person name="Fan B."/>
            <person name="Jiang Y."/>
            <person name="Adhikari A."/>
            <person name="Zheng C.-J."/>
            <person name="Schuster L."/>
            <person name="Cowan T.M."/>
            <person name="Smanski M.J."/>
            <person name="Chevrette M.G."/>
            <person name="De Carvalho L.P.S."/>
            <person name="Shen B."/>
        </authorList>
    </citation>
    <scope>NUCLEOTIDE SEQUENCE [LARGE SCALE GENOMIC DNA]</scope>
    <source>
        <strain evidence="1 2">NPDC048117</strain>
    </source>
</reference>
<evidence type="ECO:0000313" key="2">
    <source>
        <dbReference type="Proteomes" id="UP001551584"/>
    </source>
</evidence>
<organism evidence="1 2">
    <name type="scientific">Streptomyces chilikensis</name>
    <dbReference type="NCBI Taxonomy" id="1194079"/>
    <lineage>
        <taxon>Bacteria</taxon>
        <taxon>Bacillati</taxon>
        <taxon>Actinomycetota</taxon>
        <taxon>Actinomycetes</taxon>
        <taxon>Kitasatosporales</taxon>
        <taxon>Streptomycetaceae</taxon>
        <taxon>Streptomyces</taxon>
    </lineage>
</organism>
<dbReference type="EMBL" id="JBEZNA010000107">
    <property type="protein sequence ID" value="MEU9581238.1"/>
    <property type="molecule type" value="Genomic_DNA"/>
</dbReference>
<dbReference type="Proteomes" id="UP001551584">
    <property type="component" value="Unassembled WGS sequence"/>
</dbReference>
<gene>
    <name evidence="1" type="ORF">AB0D95_28885</name>
</gene>
<evidence type="ECO:0000313" key="1">
    <source>
        <dbReference type="EMBL" id="MEU9581238.1"/>
    </source>
</evidence>
<keyword evidence="2" id="KW-1185">Reference proteome</keyword>
<comment type="caution">
    <text evidence="1">The sequence shown here is derived from an EMBL/GenBank/DDBJ whole genome shotgun (WGS) entry which is preliminary data.</text>
</comment>
<accession>A0ABV3EYY3</accession>